<dbReference type="NCBIfam" id="TIGR04206">
    <property type="entry name" value="near_ArtA"/>
    <property type="match status" value="1"/>
</dbReference>
<sequence>MSDVDRRADLNADSRTDPGGAVRAEGTEGGGEDDSKTPSVSSLPAFVAVLALLAVPMTVVPSGTGDLTLVSLWGFINTGSVDPTVGFSIYPVWDYFGDQPRPFATLPASIQAWPLALAFHLLAVASAGTGRLFGREDRRVTGGLIVLGALATLWVTVGVASRFGAGNVMGIFSVLPVSTVASLAVVIAVYRNDLRRIFR</sequence>
<proteinExistence type="predicted"/>
<dbReference type="AlphaFoldDB" id="A0A238WKY7"/>
<keyword evidence="5" id="KW-1185">Reference proteome</keyword>
<feature type="domain" description="DUF8050" evidence="3">
    <location>
        <begin position="41"/>
        <end position="197"/>
    </location>
</feature>
<name>A0A238WKY7_HALVU</name>
<evidence type="ECO:0000259" key="3">
    <source>
        <dbReference type="Pfam" id="PF26224"/>
    </source>
</evidence>
<feature type="transmembrane region" description="Helical" evidence="2">
    <location>
        <begin position="140"/>
        <end position="163"/>
    </location>
</feature>
<feature type="transmembrane region" description="Helical" evidence="2">
    <location>
        <begin position="43"/>
        <end position="60"/>
    </location>
</feature>
<keyword evidence="2" id="KW-0472">Membrane</keyword>
<keyword evidence="2" id="KW-1133">Transmembrane helix</keyword>
<dbReference type="Pfam" id="PF26224">
    <property type="entry name" value="DUF8050"/>
    <property type="match status" value="1"/>
</dbReference>
<gene>
    <name evidence="4" type="ORF">SAMN06264855_108114</name>
</gene>
<feature type="transmembrane region" description="Helical" evidence="2">
    <location>
        <begin position="113"/>
        <end position="133"/>
    </location>
</feature>
<feature type="transmembrane region" description="Helical" evidence="2">
    <location>
        <begin position="169"/>
        <end position="190"/>
    </location>
</feature>
<evidence type="ECO:0000256" key="1">
    <source>
        <dbReference type="SAM" id="MobiDB-lite"/>
    </source>
</evidence>
<dbReference type="EMBL" id="FZNQ01000008">
    <property type="protein sequence ID" value="SNR47230.1"/>
    <property type="molecule type" value="Genomic_DNA"/>
</dbReference>
<evidence type="ECO:0000256" key="2">
    <source>
        <dbReference type="SAM" id="Phobius"/>
    </source>
</evidence>
<evidence type="ECO:0000313" key="5">
    <source>
        <dbReference type="Proteomes" id="UP000198397"/>
    </source>
</evidence>
<protein>
    <submittedName>
        <fullName evidence="4">TIGR04206 family protein</fullName>
    </submittedName>
</protein>
<feature type="transmembrane region" description="Helical" evidence="2">
    <location>
        <begin position="72"/>
        <end position="93"/>
    </location>
</feature>
<dbReference type="OrthoDB" id="214467at2157"/>
<feature type="compositionally biased region" description="Basic and acidic residues" evidence="1">
    <location>
        <begin position="1"/>
        <end position="16"/>
    </location>
</feature>
<feature type="region of interest" description="Disordered" evidence="1">
    <location>
        <begin position="1"/>
        <end position="38"/>
    </location>
</feature>
<evidence type="ECO:0000313" key="4">
    <source>
        <dbReference type="EMBL" id="SNR47230.1"/>
    </source>
</evidence>
<keyword evidence="2" id="KW-0812">Transmembrane</keyword>
<dbReference type="Proteomes" id="UP000198397">
    <property type="component" value="Unassembled WGS sequence"/>
</dbReference>
<organism evidence="4 5">
    <name type="scientific">Halorubrum vacuolatum</name>
    <name type="common">Natronobacterium vacuolatum</name>
    <dbReference type="NCBI Taxonomy" id="63740"/>
    <lineage>
        <taxon>Archaea</taxon>
        <taxon>Methanobacteriati</taxon>
        <taxon>Methanobacteriota</taxon>
        <taxon>Stenosarchaea group</taxon>
        <taxon>Halobacteria</taxon>
        <taxon>Halobacteriales</taxon>
        <taxon>Haloferacaceae</taxon>
        <taxon>Halorubrum</taxon>
    </lineage>
</organism>
<accession>A0A238WKY7</accession>
<dbReference type="InterPro" id="IPR058363">
    <property type="entry name" value="DUF8050"/>
</dbReference>
<dbReference type="RefSeq" id="WP_089384788.1">
    <property type="nucleotide sequence ID" value="NZ_FZNQ01000008.1"/>
</dbReference>
<reference evidence="4 5" key="1">
    <citation type="submission" date="2017-06" db="EMBL/GenBank/DDBJ databases">
        <authorList>
            <person name="Kim H.J."/>
            <person name="Triplett B.A."/>
        </authorList>
    </citation>
    <scope>NUCLEOTIDE SEQUENCE [LARGE SCALE GENOMIC DNA]</scope>
    <source>
        <strain evidence="4 5">DSM 8800</strain>
    </source>
</reference>
<dbReference type="InterPro" id="IPR026436">
    <property type="entry name" value="CHP04206"/>
</dbReference>